<dbReference type="Pfam" id="PF12833">
    <property type="entry name" value="HTH_18"/>
    <property type="match status" value="1"/>
</dbReference>
<feature type="domain" description="HTH araC/xylS-type" evidence="4">
    <location>
        <begin position="202"/>
        <end position="302"/>
    </location>
</feature>
<keyword evidence="3" id="KW-0804">Transcription</keyword>
<evidence type="ECO:0000256" key="1">
    <source>
        <dbReference type="ARBA" id="ARBA00023015"/>
    </source>
</evidence>
<evidence type="ECO:0000256" key="2">
    <source>
        <dbReference type="ARBA" id="ARBA00023125"/>
    </source>
</evidence>
<accession>A0A5M4B1W1</accession>
<dbReference type="InterPro" id="IPR018060">
    <property type="entry name" value="HTH_AraC"/>
</dbReference>
<sequence>MNQEIIHVRTLSEVHDMFGLPKPKHPMVSVLRHSELKVDTSLPEQRFSVDMYMISLKGKQQKAELVYGRNSYDFQEGTMVFIGPNQIFSVNNADYSETMDEWSILVHKDFIAQSDLGSLMNNFHFFEYESNEALHVSDDEKKSLTEIVHKIEHEYNQNIDKHTNEIISINLESLLKYCQRYYDRQFITRKSINKDILIKFENYLKNYLKENLSEKGIPTVAQCGKALNISDHYLSDLLKAETGKSAKEHIDLQLIDKAKNLLLQSGQSISEIAYDLGFNYPNHFSKLFKSKTGLSPGEYRNMN</sequence>
<dbReference type="OrthoDB" id="2600165at2"/>
<keyword evidence="1" id="KW-0805">Transcription regulation</keyword>
<organism evidence="5 6">
    <name type="scientific">Prolixibacter bellariivorans</name>
    <dbReference type="NCBI Taxonomy" id="314319"/>
    <lineage>
        <taxon>Bacteria</taxon>
        <taxon>Pseudomonadati</taxon>
        <taxon>Bacteroidota</taxon>
        <taxon>Bacteroidia</taxon>
        <taxon>Marinilabiliales</taxon>
        <taxon>Prolixibacteraceae</taxon>
        <taxon>Prolixibacter</taxon>
    </lineage>
</organism>
<dbReference type="RefSeq" id="WP_025863810.1">
    <property type="nucleotide sequence ID" value="NZ_BLAX01000001.1"/>
</dbReference>
<gene>
    <name evidence="5" type="ORF">PbJCM13498_28010</name>
</gene>
<reference evidence="5 6" key="1">
    <citation type="submission" date="2019-10" db="EMBL/GenBank/DDBJ databases">
        <title>Prolixibacter strains distinguished by the presence of nitrate reductase genes were adept at nitrate-dependent anaerobic corrosion of metallic iron and carbon steel.</title>
        <authorList>
            <person name="Iino T."/>
            <person name="Shono N."/>
            <person name="Ito K."/>
            <person name="Nakamura R."/>
            <person name="Sueoka K."/>
            <person name="Harayama S."/>
            <person name="Ohkuma M."/>
        </authorList>
    </citation>
    <scope>NUCLEOTIDE SEQUENCE [LARGE SCALE GENOMIC DNA]</scope>
    <source>
        <strain evidence="5 6">JCM 13498</strain>
    </source>
</reference>
<dbReference type="InterPro" id="IPR020449">
    <property type="entry name" value="Tscrpt_reg_AraC-type_HTH"/>
</dbReference>
<dbReference type="AlphaFoldDB" id="A0A5M4B1W1"/>
<dbReference type="PROSITE" id="PS01124">
    <property type="entry name" value="HTH_ARAC_FAMILY_2"/>
    <property type="match status" value="1"/>
</dbReference>
<dbReference type="PANTHER" id="PTHR43280:SF32">
    <property type="entry name" value="TRANSCRIPTIONAL REGULATORY PROTEIN"/>
    <property type="match status" value="1"/>
</dbReference>
<dbReference type="PANTHER" id="PTHR43280">
    <property type="entry name" value="ARAC-FAMILY TRANSCRIPTIONAL REGULATOR"/>
    <property type="match status" value="1"/>
</dbReference>
<evidence type="ECO:0000313" key="5">
    <source>
        <dbReference type="EMBL" id="GET33938.1"/>
    </source>
</evidence>
<dbReference type="EMBL" id="BLAX01000001">
    <property type="protein sequence ID" value="GET33938.1"/>
    <property type="molecule type" value="Genomic_DNA"/>
</dbReference>
<dbReference type="SUPFAM" id="SSF46689">
    <property type="entry name" value="Homeodomain-like"/>
    <property type="match status" value="1"/>
</dbReference>
<keyword evidence="6" id="KW-1185">Reference proteome</keyword>
<dbReference type="InterPro" id="IPR009057">
    <property type="entry name" value="Homeodomain-like_sf"/>
</dbReference>
<keyword evidence="2" id="KW-0238">DNA-binding</keyword>
<dbReference type="SMART" id="SM00342">
    <property type="entry name" value="HTH_ARAC"/>
    <property type="match status" value="1"/>
</dbReference>
<name>A0A5M4B1W1_9BACT</name>
<evidence type="ECO:0000259" key="4">
    <source>
        <dbReference type="PROSITE" id="PS01124"/>
    </source>
</evidence>
<proteinExistence type="predicted"/>
<dbReference type="GO" id="GO:0003700">
    <property type="term" value="F:DNA-binding transcription factor activity"/>
    <property type="evidence" value="ECO:0007669"/>
    <property type="project" value="InterPro"/>
</dbReference>
<protein>
    <submittedName>
        <fullName evidence="5">AraC family transcriptional regulator</fullName>
    </submittedName>
</protein>
<evidence type="ECO:0000313" key="6">
    <source>
        <dbReference type="Proteomes" id="UP000391834"/>
    </source>
</evidence>
<dbReference type="Proteomes" id="UP000391834">
    <property type="component" value="Unassembled WGS sequence"/>
</dbReference>
<dbReference type="GO" id="GO:0043565">
    <property type="term" value="F:sequence-specific DNA binding"/>
    <property type="evidence" value="ECO:0007669"/>
    <property type="project" value="InterPro"/>
</dbReference>
<dbReference type="PRINTS" id="PR00032">
    <property type="entry name" value="HTHARAC"/>
</dbReference>
<evidence type="ECO:0000256" key="3">
    <source>
        <dbReference type="ARBA" id="ARBA00023163"/>
    </source>
</evidence>
<dbReference type="Gene3D" id="1.10.10.60">
    <property type="entry name" value="Homeodomain-like"/>
    <property type="match status" value="2"/>
</dbReference>
<comment type="caution">
    <text evidence="5">The sequence shown here is derived from an EMBL/GenBank/DDBJ whole genome shotgun (WGS) entry which is preliminary data.</text>
</comment>